<organism evidence="5 6">
    <name type="scientific">Thermus filiformis</name>
    <dbReference type="NCBI Taxonomy" id="276"/>
    <lineage>
        <taxon>Bacteria</taxon>
        <taxon>Thermotogati</taxon>
        <taxon>Deinococcota</taxon>
        <taxon>Deinococci</taxon>
        <taxon>Thermales</taxon>
        <taxon>Thermaceae</taxon>
        <taxon>Thermus</taxon>
    </lineage>
</organism>
<keyword evidence="6" id="KW-1185">Reference proteome</keyword>
<sequence length="391" mass="43766">MLKTEARDLLARAKAWAEEAEREAFEADRNARFSQELIRRYHREGFHRLLRPKRYGGAGLGPRDFMEFVRTVAYHNVAAAWLAYFYPIHEAWVAFLPPKGRKEIFQSDELVVDVFTPLGKVEPEGEGFRLSGEWKFASGVLYAQWIGLGAMVPLEGGPPQPCLMAVRVDEVEIVENWDTLGLRPTGSHGIRAEGVYVPPERILPLIPVVSTGKPIGGEYDEDEPLYRVPFMPMFLMGFPALALGGAERLVEMFAERTRNRARIYQLGAREAENVSGIHAMGEIHLKLETLRALYERYANQLEAWVAEGYSVATDEERERMFALRAAVTKGAADLATQVLTTLGGTAVYKGDKVELFVRDLLTVACHTTLLYEDALQGYGKALLGLGGHPLW</sequence>
<dbReference type="AlphaFoldDB" id="A0A0A2WMD4"/>
<proteinExistence type="inferred from homology"/>
<dbReference type="PANTHER" id="PTHR48083">
    <property type="entry name" value="MEDIUM-CHAIN SPECIFIC ACYL-COA DEHYDROGENASE, MITOCHONDRIAL-RELATED"/>
    <property type="match status" value="1"/>
</dbReference>
<dbReference type="InterPro" id="IPR013786">
    <property type="entry name" value="AcylCoA_DH/ox_N"/>
</dbReference>
<feature type="domain" description="Acyl-CoA dehydrogenase/oxidase N-terminal" evidence="3">
    <location>
        <begin position="5"/>
        <end position="80"/>
    </location>
</feature>
<dbReference type="Pfam" id="PF02771">
    <property type="entry name" value="Acyl-CoA_dh_N"/>
    <property type="match status" value="1"/>
</dbReference>
<dbReference type="STRING" id="276.THFILI_01630"/>
<dbReference type="GO" id="GO:0003995">
    <property type="term" value="F:acyl-CoA dehydrogenase activity"/>
    <property type="evidence" value="ECO:0007669"/>
    <property type="project" value="TreeGrafter"/>
</dbReference>
<evidence type="ECO:0000313" key="6">
    <source>
        <dbReference type="Proteomes" id="UP000030364"/>
    </source>
</evidence>
<dbReference type="InterPro" id="IPR046373">
    <property type="entry name" value="Acyl-CoA_Oxase/DH_mid-dom_sf"/>
</dbReference>
<dbReference type="InterPro" id="IPR037069">
    <property type="entry name" value="AcylCoA_DH/ox_N_sf"/>
</dbReference>
<dbReference type="PATRIC" id="fig|276.5.peg.2241"/>
<dbReference type="SUPFAM" id="SSF47203">
    <property type="entry name" value="Acyl-CoA dehydrogenase C-terminal domain-like"/>
    <property type="match status" value="1"/>
</dbReference>
<dbReference type="Gene3D" id="2.40.110.10">
    <property type="entry name" value="Butyryl-CoA Dehydrogenase, subunit A, domain 2"/>
    <property type="match status" value="1"/>
</dbReference>
<dbReference type="InterPro" id="IPR036250">
    <property type="entry name" value="AcylCo_DH-like_C"/>
</dbReference>
<reference evidence="5 6" key="1">
    <citation type="journal article" date="2015" name="Genome Announc.">
        <title>Draft Genome Sequence of the Thermophile Thermus filiformis ATCC 43280, Producer of Carotenoid-(Di)glucoside-Branched Fatty Acid (Di)esters and Source of Hyperthermostable Enzymes of Biotechnological Interest.</title>
        <authorList>
            <person name="Mandelli F."/>
            <person name="Oliveira Ramires B."/>
            <person name="Couger M.B."/>
            <person name="Paixao D.A."/>
            <person name="Camilo C.M."/>
            <person name="Polikarpov I."/>
            <person name="Prade R."/>
            <person name="Riano-Pachon D.M."/>
            <person name="Squina F.M."/>
        </authorList>
    </citation>
    <scope>NUCLEOTIDE SEQUENCE [LARGE SCALE GENOMIC DNA]</scope>
    <source>
        <strain evidence="5 6">ATCC 43280</strain>
    </source>
</reference>
<evidence type="ECO:0000259" key="4">
    <source>
        <dbReference type="Pfam" id="PF08028"/>
    </source>
</evidence>
<comment type="similarity">
    <text evidence="2">Belongs to the HpaH/HsaA monooxygenase family.</text>
</comment>
<evidence type="ECO:0000256" key="2">
    <source>
        <dbReference type="ARBA" id="ARBA00049661"/>
    </source>
</evidence>
<dbReference type="RefSeq" id="WP_038067368.1">
    <property type="nucleotide sequence ID" value="NZ_JPSL02000036.1"/>
</dbReference>
<dbReference type="PIRSF" id="PIRSF016578">
    <property type="entry name" value="HsaA"/>
    <property type="match status" value="1"/>
</dbReference>
<dbReference type="InterPro" id="IPR009100">
    <property type="entry name" value="AcylCoA_DH/oxidase_NM_dom_sf"/>
</dbReference>
<dbReference type="InterPro" id="IPR050741">
    <property type="entry name" value="Acyl-CoA_dehydrogenase"/>
</dbReference>
<name>A0A0A2WMD4_THEFI</name>
<dbReference type="OrthoDB" id="9785203at2"/>
<dbReference type="PANTHER" id="PTHR48083:SF2">
    <property type="entry name" value="MEDIUM-CHAIN SPECIFIC ACYL-COA DEHYDROGENASE, MITOCHONDRIAL"/>
    <property type="match status" value="1"/>
</dbReference>
<evidence type="ECO:0000313" key="5">
    <source>
        <dbReference type="EMBL" id="KGQ20973.1"/>
    </source>
</evidence>
<accession>A0A0A2WMD4</accession>
<dbReference type="GO" id="GO:0033539">
    <property type="term" value="P:fatty acid beta-oxidation using acyl-CoA dehydrogenase"/>
    <property type="evidence" value="ECO:0007669"/>
    <property type="project" value="TreeGrafter"/>
</dbReference>
<gene>
    <name evidence="5" type="ORF">THFILI_01630</name>
</gene>
<dbReference type="GO" id="GO:0005737">
    <property type="term" value="C:cytoplasm"/>
    <property type="evidence" value="ECO:0007669"/>
    <property type="project" value="TreeGrafter"/>
</dbReference>
<dbReference type="Gene3D" id="1.10.540.10">
    <property type="entry name" value="Acyl-CoA dehydrogenase/oxidase, N-terminal domain"/>
    <property type="match status" value="1"/>
</dbReference>
<evidence type="ECO:0000256" key="1">
    <source>
        <dbReference type="ARBA" id="ARBA00023002"/>
    </source>
</evidence>
<dbReference type="EMBL" id="JPSL02000036">
    <property type="protein sequence ID" value="KGQ20973.1"/>
    <property type="molecule type" value="Genomic_DNA"/>
</dbReference>
<comment type="caution">
    <text evidence="5">The sequence shown here is derived from an EMBL/GenBank/DDBJ whole genome shotgun (WGS) entry which is preliminary data.</text>
</comment>
<dbReference type="Proteomes" id="UP000030364">
    <property type="component" value="Unassembled WGS sequence"/>
</dbReference>
<feature type="domain" description="Acyl-CoA dehydrogenase C-terminal" evidence="4">
    <location>
        <begin position="238"/>
        <end position="368"/>
    </location>
</feature>
<protein>
    <submittedName>
        <fullName evidence="5">Acyl-CoA dehydrogenase</fullName>
    </submittedName>
</protein>
<dbReference type="GO" id="GO:0050660">
    <property type="term" value="F:flavin adenine dinucleotide binding"/>
    <property type="evidence" value="ECO:0007669"/>
    <property type="project" value="InterPro"/>
</dbReference>
<dbReference type="Gene3D" id="1.20.140.10">
    <property type="entry name" value="Butyryl-CoA Dehydrogenase, subunit A, domain 3"/>
    <property type="match status" value="1"/>
</dbReference>
<dbReference type="SUPFAM" id="SSF56645">
    <property type="entry name" value="Acyl-CoA dehydrogenase NM domain-like"/>
    <property type="match status" value="1"/>
</dbReference>
<dbReference type="InterPro" id="IPR013107">
    <property type="entry name" value="Acyl-CoA_DH_C"/>
</dbReference>
<keyword evidence="1" id="KW-0560">Oxidoreductase</keyword>
<evidence type="ECO:0000259" key="3">
    <source>
        <dbReference type="Pfam" id="PF02771"/>
    </source>
</evidence>
<dbReference type="Pfam" id="PF08028">
    <property type="entry name" value="Acyl-CoA_dh_2"/>
    <property type="match status" value="1"/>
</dbReference>